<proteinExistence type="predicted"/>
<reference evidence="1 2" key="1">
    <citation type="journal article" date="2013" name="Genome Announc.">
        <title>Draft Genome Sequence of Indibacter alkaliphilus Strain LW1T, Isolated from Lonar Lake, a Haloalkaline Lake in the Buldana District of Maharashtra, India.</title>
        <authorList>
            <person name="Singh A."/>
            <person name="Kumar Jangir P."/>
            <person name="Sharma R."/>
            <person name="Singh A."/>
            <person name="Kumar Pinnaka A."/>
            <person name="Shivaji S."/>
        </authorList>
    </citation>
    <scope>NUCLEOTIDE SEQUENCE [LARGE SCALE GENOMIC DNA]</scope>
    <source>
        <strain evidence="2">CCUG 57479 / KCTC 22604 / LW1</strain>
    </source>
</reference>
<dbReference type="eggNOG" id="ENOG502ZAZ6">
    <property type="taxonomic scope" value="Bacteria"/>
</dbReference>
<comment type="caution">
    <text evidence="1">The sequence shown here is derived from an EMBL/GenBank/DDBJ whole genome shotgun (WGS) entry which is preliminary data.</text>
</comment>
<dbReference type="Proteomes" id="UP000006073">
    <property type="component" value="Unassembled WGS sequence"/>
</dbReference>
<dbReference type="AlphaFoldDB" id="S2E6L5"/>
<evidence type="ECO:0000313" key="1">
    <source>
        <dbReference type="EMBL" id="EOZ97913.1"/>
    </source>
</evidence>
<name>S2E6L5_INDAL</name>
<dbReference type="RefSeq" id="WP_009036074.1">
    <property type="nucleotide sequence ID" value="NZ_ALWO02000026.1"/>
</dbReference>
<dbReference type="OrthoDB" id="816287at2"/>
<organism evidence="1 2">
    <name type="scientific">Indibacter alkaliphilus (strain CCUG 57479 / KCTC 22604 / LW1)</name>
    <dbReference type="NCBI Taxonomy" id="1189612"/>
    <lineage>
        <taxon>Bacteria</taxon>
        <taxon>Pseudomonadati</taxon>
        <taxon>Bacteroidota</taxon>
        <taxon>Cytophagia</taxon>
        <taxon>Cytophagales</taxon>
        <taxon>Cyclobacteriaceae</taxon>
    </lineage>
</organism>
<dbReference type="EMBL" id="ALWO02000026">
    <property type="protein sequence ID" value="EOZ97913.1"/>
    <property type="molecule type" value="Genomic_DNA"/>
</dbReference>
<sequence length="309" mass="35339">MIENLKYVPIFRARQQEIALLKEFEFGEFISPMVEIIKEKDRKNNQLSSSTIYQELINEINADKVFLSLPTYIKISSSTHSDVITFSRKVLENMDSRISFLKQFSSLDKVIPVISSLLAKTGEINTITKQFEALKDDFEVLAYQTFPSTFEQDFQEIQNCLREKVDVFFYDLDNVNITSPVFKKQKSKIALINPDGNRILCRSAINKDIQNVTLVHEEIIDDADNSLVEMYEGQGFNGFGDYVGIKKDELTAGGTISPGFILYDPADNLYYGFKGNLKKLEEFETTIVPAVFNSHVVKKSSRKRTPIFK</sequence>
<accession>S2E6L5</accession>
<dbReference type="InterPro" id="IPR025683">
    <property type="entry name" value="Protein_beta"/>
</dbReference>
<dbReference type="Pfam" id="PF14350">
    <property type="entry name" value="Beta_protein"/>
    <property type="match status" value="1"/>
</dbReference>
<evidence type="ECO:0000313" key="2">
    <source>
        <dbReference type="Proteomes" id="UP000006073"/>
    </source>
</evidence>
<protein>
    <submittedName>
        <fullName evidence="1">Uncharacterized protein</fullName>
    </submittedName>
</protein>
<gene>
    <name evidence="1" type="ORF">A33Q_1565</name>
</gene>
<keyword evidence="2" id="KW-1185">Reference proteome</keyword>